<dbReference type="Proteomes" id="UP001396334">
    <property type="component" value="Unassembled WGS sequence"/>
</dbReference>
<dbReference type="EMBL" id="JBBPBN010000012">
    <property type="protein sequence ID" value="KAK9027226.1"/>
    <property type="molecule type" value="Genomic_DNA"/>
</dbReference>
<proteinExistence type="predicted"/>
<reference evidence="1 2" key="1">
    <citation type="journal article" date="2024" name="G3 (Bethesda)">
        <title>Genome assembly of Hibiscus sabdariffa L. provides insights into metabolisms of medicinal natural products.</title>
        <authorList>
            <person name="Kim T."/>
        </authorList>
    </citation>
    <scope>NUCLEOTIDE SEQUENCE [LARGE SCALE GENOMIC DNA]</scope>
    <source>
        <strain evidence="1">TK-2024</strain>
        <tissue evidence="1">Old leaves</tissue>
    </source>
</reference>
<gene>
    <name evidence="1" type="ORF">V6N11_067065</name>
</gene>
<protein>
    <submittedName>
        <fullName evidence="1">Uncharacterized protein</fullName>
    </submittedName>
</protein>
<evidence type="ECO:0000313" key="1">
    <source>
        <dbReference type="EMBL" id="KAK9027226.1"/>
    </source>
</evidence>
<evidence type="ECO:0000313" key="2">
    <source>
        <dbReference type="Proteomes" id="UP001396334"/>
    </source>
</evidence>
<accession>A0ABR2SPM1</accession>
<name>A0ABR2SPM1_9ROSI</name>
<sequence length="94" mass="11642">MKCASIDKFRKEQKIMHRITHYRTETETVKETCMQHMSSLFCFLHQHQHASDTFLMIYEDRYKNYPTTKPQVREKDRFMWMSRSGLRQVKRYVM</sequence>
<keyword evidence="2" id="KW-1185">Reference proteome</keyword>
<organism evidence="1 2">
    <name type="scientific">Hibiscus sabdariffa</name>
    <name type="common">roselle</name>
    <dbReference type="NCBI Taxonomy" id="183260"/>
    <lineage>
        <taxon>Eukaryota</taxon>
        <taxon>Viridiplantae</taxon>
        <taxon>Streptophyta</taxon>
        <taxon>Embryophyta</taxon>
        <taxon>Tracheophyta</taxon>
        <taxon>Spermatophyta</taxon>
        <taxon>Magnoliopsida</taxon>
        <taxon>eudicotyledons</taxon>
        <taxon>Gunneridae</taxon>
        <taxon>Pentapetalae</taxon>
        <taxon>rosids</taxon>
        <taxon>malvids</taxon>
        <taxon>Malvales</taxon>
        <taxon>Malvaceae</taxon>
        <taxon>Malvoideae</taxon>
        <taxon>Hibiscus</taxon>
    </lineage>
</organism>
<comment type="caution">
    <text evidence="1">The sequence shown here is derived from an EMBL/GenBank/DDBJ whole genome shotgun (WGS) entry which is preliminary data.</text>
</comment>